<evidence type="ECO:0008006" key="6">
    <source>
        <dbReference type="Google" id="ProtNLM"/>
    </source>
</evidence>
<feature type="compositionally biased region" description="Pro residues" evidence="1">
    <location>
        <begin position="396"/>
        <end position="414"/>
    </location>
</feature>
<keyword evidence="2" id="KW-0472">Membrane</keyword>
<gene>
    <name evidence="4" type="ORF">VA596_26495</name>
</gene>
<reference evidence="4 5" key="1">
    <citation type="submission" date="2023-12" db="EMBL/GenBank/DDBJ databases">
        <title>Amycolatopsis sp. V23-08.</title>
        <authorList>
            <person name="Somphong A."/>
        </authorList>
    </citation>
    <scope>NUCLEOTIDE SEQUENCE [LARGE SCALE GENOMIC DNA]</scope>
    <source>
        <strain evidence="4 5">V23-08</strain>
    </source>
</reference>
<evidence type="ECO:0000313" key="4">
    <source>
        <dbReference type="EMBL" id="MEA5363108.1"/>
    </source>
</evidence>
<proteinExistence type="predicted"/>
<feature type="signal peptide" evidence="3">
    <location>
        <begin position="1"/>
        <end position="29"/>
    </location>
</feature>
<feature type="region of interest" description="Disordered" evidence="1">
    <location>
        <begin position="388"/>
        <end position="462"/>
    </location>
</feature>
<feature type="chain" id="PRO_5045372556" description="Terpene cyclase/mutase family protein" evidence="3">
    <location>
        <begin position="30"/>
        <end position="831"/>
    </location>
</feature>
<evidence type="ECO:0000256" key="3">
    <source>
        <dbReference type="SAM" id="SignalP"/>
    </source>
</evidence>
<sequence length="831" mass="83599">MAGKRFGPLAAVMSAVVVFTVGAVTPAFAASKATSQWLAAQLSPDGTLQNPLGGDLPDHGLMIDTLFAMYASGDGALAAPIVKYLDDEHHATDYYTWDGLVPGQGYDAIITGGAAAKVLVAAEIAGRDPRSFGGHDMVAETLGTIARSGVDKGRVSDYSKNPDFKDFVSNNANMFGQALAVIGLAGAGLTDRLAIDTMLKQQCSEGYFRIFFGLIATTETGDQVTPDGHRISTCDEGKALGQSSPDGDTTGIALSALLAARAAGAADLDEPITKTVRWLKAHQAASGGWGGGVGTEAPNTNSTGLIVQALADAGCADAAMDAGTAFLESAEATAADAGTRLGDQLGAIAYTPAEYASARTTGISALDAWIRASSQAALGLSRTGFHDLTLGHTGAPTPPDPGCTPPPPPPPGEKPPATSNPAAPPPVSKKAGTPAVRPGSPRGTVVVPADAPAQVSGPTPADRLGSYLASRLVDGDHVEVAQDGQTFVDYDLTADLVLALRTLGQQPDATARASRFLLSPDSIKAYAHGAPYEQGQAAYAEPLAKLDVIAHFAADPAAGRLDADLAALRTASGGFTDTGEFADTTGSLQRHAWATMATTIVAPAEAAIGTLAAHQCADGLFPPVLTEKPCATGDVAATAAAIEALNAQRRDPAAVETGNVPPPGWTAEHRRALESAAAALTARTGPDGTVAGPDGQPDPVLTAAAARGSGSAGLDASKAAQALGALVLADGGFPKTPGGPSDPGASIATASGIAGRSWLDADGSPLTTAVRLPLAPPLAAAAGPGVVPVQSAAHNSTLWLAVRLSGAALVLAFALAAGLRHLITRTPRTRG</sequence>
<dbReference type="Proteomes" id="UP001304298">
    <property type="component" value="Unassembled WGS sequence"/>
</dbReference>
<name>A0ABU5RAE5_9PSEU</name>
<organism evidence="4 5">
    <name type="scientific">Amycolatopsis heterodermiae</name>
    <dbReference type="NCBI Taxonomy" id="3110235"/>
    <lineage>
        <taxon>Bacteria</taxon>
        <taxon>Bacillati</taxon>
        <taxon>Actinomycetota</taxon>
        <taxon>Actinomycetes</taxon>
        <taxon>Pseudonocardiales</taxon>
        <taxon>Pseudonocardiaceae</taxon>
        <taxon>Amycolatopsis</taxon>
    </lineage>
</organism>
<accession>A0ABU5RAE5</accession>
<dbReference type="RefSeq" id="WP_323330863.1">
    <property type="nucleotide sequence ID" value="NZ_JAYFSI010000006.1"/>
</dbReference>
<protein>
    <recommendedName>
        <fullName evidence="6">Terpene cyclase/mutase family protein</fullName>
    </recommendedName>
</protein>
<keyword evidence="5" id="KW-1185">Reference proteome</keyword>
<evidence type="ECO:0000256" key="1">
    <source>
        <dbReference type="SAM" id="MobiDB-lite"/>
    </source>
</evidence>
<keyword evidence="2" id="KW-0812">Transmembrane</keyword>
<dbReference type="EMBL" id="JAYFSI010000006">
    <property type="protein sequence ID" value="MEA5363108.1"/>
    <property type="molecule type" value="Genomic_DNA"/>
</dbReference>
<dbReference type="Gene3D" id="1.50.10.20">
    <property type="match status" value="2"/>
</dbReference>
<dbReference type="SUPFAM" id="SSF48239">
    <property type="entry name" value="Terpenoid cyclases/Protein prenyltransferases"/>
    <property type="match status" value="2"/>
</dbReference>
<keyword evidence="2" id="KW-1133">Transmembrane helix</keyword>
<evidence type="ECO:0000313" key="5">
    <source>
        <dbReference type="Proteomes" id="UP001304298"/>
    </source>
</evidence>
<dbReference type="InterPro" id="IPR008930">
    <property type="entry name" value="Terpenoid_cyclase/PrenylTrfase"/>
</dbReference>
<evidence type="ECO:0000256" key="2">
    <source>
        <dbReference type="SAM" id="Phobius"/>
    </source>
</evidence>
<keyword evidence="3" id="KW-0732">Signal</keyword>
<feature type="transmembrane region" description="Helical" evidence="2">
    <location>
        <begin position="798"/>
        <end position="819"/>
    </location>
</feature>
<comment type="caution">
    <text evidence="4">The sequence shown here is derived from an EMBL/GenBank/DDBJ whole genome shotgun (WGS) entry which is preliminary data.</text>
</comment>